<dbReference type="InterPro" id="IPR011109">
    <property type="entry name" value="DNA_bind_recombinase_dom"/>
</dbReference>
<dbReference type="GO" id="GO:0000150">
    <property type="term" value="F:DNA strand exchange activity"/>
    <property type="evidence" value="ECO:0007669"/>
    <property type="project" value="InterPro"/>
</dbReference>
<accession>A0A242MNF2</accession>
<dbReference type="CDD" id="cd00338">
    <property type="entry name" value="Ser_Recombinase"/>
    <property type="match status" value="1"/>
</dbReference>
<dbReference type="GO" id="GO:0003677">
    <property type="term" value="F:DNA binding"/>
    <property type="evidence" value="ECO:0007669"/>
    <property type="project" value="InterPro"/>
</dbReference>
<feature type="domain" description="Resolvase/invertase-type recombinase catalytic" evidence="1">
    <location>
        <begin position="16"/>
        <end position="174"/>
    </location>
</feature>
<evidence type="ECO:0000259" key="2">
    <source>
        <dbReference type="PROSITE" id="PS51737"/>
    </source>
</evidence>
<dbReference type="PROSITE" id="PS51737">
    <property type="entry name" value="RECOMBINASE_DNA_BIND"/>
    <property type="match status" value="1"/>
</dbReference>
<evidence type="ECO:0000259" key="1">
    <source>
        <dbReference type="PROSITE" id="PS51736"/>
    </source>
</evidence>
<dbReference type="SUPFAM" id="SSF53041">
    <property type="entry name" value="Resolvase-like"/>
    <property type="match status" value="1"/>
</dbReference>
<dbReference type="Gene3D" id="3.40.50.1390">
    <property type="entry name" value="Resolvase, N-terminal catalytic domain"/>
    <property type="match status" value="1"/>
</dbReference>
<dbReference type="Pfam" id="PF00239">
    <property type="entry name" value="Resolvase"/>
    <property type="match status" value="1"/>
</dbReference>
<proteinExistence type="predicted"/>
<dbReference type="PANTHER" id="PTHR30461">
    <property type="entry name" value="DNA-INVERTASE FROM LAMBDOID PROPHAGE"/>
    <property type="match status" value="1"/>
</dbReference>
<dbReference type="InterPro" id="IPR036162">
    <property type="entry name" value="Resolvase-like_N_sf"/>
</dbReference>
<protein>
    <submittedName>
        <fullName evidence="3">Recombinase</fullName>
    </submittedName>
</protein>
<dbReference type="Pfam" id="PF07508">
    <property type="entry name" value="Recombinase"/>
    <property type="match status" value="1"/>
</dbReference>
<name>A0A242MNF2_CABSO</name>
<dbReference type="AlphaFoldDB" id="A0A242MNF2"/>
<dbReference type="InterPro" id="IPR006119">
    <property type="entry name" value="Resolv_N"/>
</dbReference>
<comment type="caution">
    <text evidence="3">The sequence shown here is derived from an EMBL/GenBank/DDBJ whole genome shotgun (WGS) entry which is preliminary data.</text>
</comment>
<sequence>MRPATHMRPRPDTSSTAVQYVRMSTDLQRDSPTNQKEVLARYATIHGIHIAATYEDYGKSGLSMRNRPALARLLQDVLDEKRIFSVLLVYDVSRWGRFQDVDESAHYEYVCRRAGVRVVYCAEPFENDNSASSNIMKTLKRAMAGEYSRELSLKVFLGQCRGTREGFRQGAAAGYALQRVLVDFNGNVKGPLHNGERKNLQSDHVVIVPGPAHEVALVRRVYEWFLTENLSPTRIAKRLNDFGLRTDLNRRWLKDAVTRLLTSEKYAGNNVYNRTSVRLHTPRVKNPPEQWVRAVGVFEPVVDRATFDAVQLRLDSRTHLMPDDDLLVKLVALHEKIGKVTAKAITADRSLPGVQTYRKRFGSLTEVYRTIGFDNGHDYGFLRVLRAAKILHSRLSDTVIATLRDAGHEVHHSLDKTLLCVDNEIRIRLNVRPATRTLYKPVRWIIKWPELHPPVDILVLARVDRFAVNFIDFFVLPRGSLGPQKQTELTEKPNPQLEMFRYSDLKILLELTARVSLEVFREPGNAANNYRPD</sequence>
<gene>
    <name evidence="3" type="ORF">PAMC26577_19830</name>
</gene>
<dbReference type="Gene3D" id="3.90.1750.20">
    <property type="entry name" value="Putative Large Serine Recombinase, Chain B, Domain 2"/>
    <property type="match status" value="1"/>
</dbReference>
<dbReference type="RefSeq" id="WP_069638443.1">
    <property type="nucleotide sequence ID" value="NZ_NBTZ01000084.1"/>
</dbReference>
<dbReference type="EMBL" id="NBTZ01000084">
    <property type="protein sequence ID" value="OTP72783.1"/>
    <property type="molecule type" value="Genomic_DNA"/>
</dbReference>
<dbReference type="PANTHER" id="PTHR30461:SF23">
    <property type="entry name" value="DNA RECOMBINASE-RELATED"/>
    <property type="match status" value="1"/>
</dbReference>
<dbReference type="SMART" id="SM00857">
    <property type="entry name" value="Resolvase"/>
    <property type="match status" value="1"/>
</dbReference>
<evidence type="ECO:0000313" key="3">
    <source>
        <dbReference type="EMBL" id="OTP72783.1"/>
    </source>
</evidence>
<dbReference type="FunFam" id="3.40.50.1390:FF:000008">
    <property type="entry name" value="DNA recombinase"/>
    <property type="match status" value="1"/>
</dbReference>
<reference evidence="3 4" key="1">
    <citation type="submission" date="2017-03" db="EMBL/GenBank/DDBJ databases">
        <title>Genome analysis of strain PAMC 26577.</title>
        <authorList>
            <person name="Oh H.-M."/>
            <person name="Yang J.-A."/>
        </authorList>
    </citation>
    <scope>NUCLEOTIDE SEQUENCE [LARGE SCALE GENOMIC DNA]</scope>
    <source>
        <strain evidence="3 4">PAMC 26577</strain>
    </source>
</reference>
<dbReference type="PROSITE" id="PS51736">
    <property type="entry name" value="RECOMBINASES_3"/>
    <property type="match status" value="1"/>
</dbReference>
<dbReference type="InterPro" id="IPR038109">
    <property type="entry name" value="DNA_bind_recomb_sf"/>
</dbReference>
<dbReference type="InterPro" id="IPR050639">
    <property type="entry name" value="SSR_resolvase"/>
</dbReference>
<feature type="domain" description="Recombinase" evidence="2">
    <location>
        <begin position="197"/>
        <end position="320"/>
    </location>
</feature>
<organism evidence="3 4">
    <name type="scientific">Caballeronia sordidicola</name>
    <name type="common">Burkholderia sordidicola</name>
    <dbReference type="NCBI Taxonomy" id="196367"/>
    <lineage>
        <taxon>Bacteria</taxon>
        <taxon>Pseudomonadati</taxon>
        <taxon>Pseudomonadota</taxon>
        <taxon>Betaproteobacteria</taxon>
        <taxon>Burkholderiales</taxon>
        <taxon>Burkholderiaceae</taxon>
        <taxon>Caballeronia</taxon>
    </lineage>
</organism>
<evidence type="ECO:0000313" key="4">
    <source>
        <dbReference type="Proteomes" id="UP000195221"/>
    </source>
</evidence>
<dbReference type="Proteomes" id="UP000195221">
    <property type="component" value="Unassembled WGS sequence"/>
</dbReference>